<evidence type="ECO:0000256" key="2">
    <source>
        <dbReference type="ARBA" id="ARBA00005983"/>
    </source>
</evidence>
<dbReference type="GO" id="GO:0004143">
    <property type="term" value="F:ATP-dependent diacylglycerol kinase activity"/>
    <property type="evidence" value="ECO:0007669"/>
    <property type="project" value="TreeGrafter"/>
</dbReference>
<reference evidence="14" key="1">
    <citation type="journal article" date="2023" name="Int. J. Syst. Evol. Microbiol.">
        <title>Collibacillus ludicampi gen. nov., sp. nov., a new soil bacterium of the family Alicyclobacillaceae.</title>
        <authorList>
            <person name="Jojima T."/>
            <person name="Ioku Y."/>
            <person name="Fukuta Y."/>
            <person name="Shirasaka N."/>
            <person name="Matsumura Y."/>
            <person name="Mori M."/>
        </authorList>
    </citation>
    <scope>NUCLEOTIDE SEQUENCE</scope>
    <source>
        <strain evidence="14">TP075</strain>
    </source>
</reference>
<keyword evidence="11" id="KW-0594">Phospholipid biosynthesis</keyword>
<dbReference type="Pfam" id="PF19279">
    <property type="entry name" value="YegS_C"/>
    <property type="match status" value="1"/>
</dbReference>
<evidence type="ECO:0000256" key="6">
    <source>
        <dbReference type="ARBA" id="ARBA00022741"/>
    </source>
</evidence>
<dbReference type="NCBIfam" id="NF009603">
    <property type="entry name" value="PRK13055.1"/>
    <property type="match status" value="1"/>
</dbReference>
<dbReference type="GO" id="GO:0046872">
    <property type="term" value="F:metal ion binding"/>
    <property type="evidence" value="ECO:0007669"/>
    <property type="project" value="UniProtKB-KW"/>
</dbReference>
<keyword evidence="6" id="KW-0547">Nucleotide-binding</keyword>
<keyword evidence="7 14" id="KW-0418">Kinase</keyword>
<dbReference type="SMART" id="SM00046">
    <property type="entry name" value="DAGKc"/>
    <property type="match status" value="1"/>
</dbReference>
<dbReference type="Proteomes" id="UP001057291">
    <property type="component" value="Unassembled WGS sequence"/>
</dbReference>
<comment type="cofactor">
    <cofactor evidence="1">
        <name>Mg(2+)</name>
        <dbReference type="ChEBI" id="CHEBI:18420"/>
    </cofactor>
</comment>
<dbReference type="PROSITE" id="PS50146">
    <property type="entry name" value="DAGK"/>
    <property type="match status" value="1"/>
</dbReference>
<dbReference type="Gene3D" id="3.40.50.10330">
    <property type="entry name" value="Probable inorganic polyphosphate/atp-NAD kinase, domain 1"/>
    <property type="match status" value="1"/>
</dbReference>
<gene>
    <name evidence="14" type="primary">dagK</name>
    <name evidence="14" type="ORF">DNHGIG_19300</name>
</gene>
<dbReference type="Pfam" id="PF00781">
    <property type="entry name" value="DAGK_cat"/>
    <property type="match status" value="1"/>
</dbReference>
<dbReference type="InterPro" id="IPR045540">
    <property type="entry name" value="YegS/DAGK_C"/>
</dbReference>
<comment type="similarity">
    <text evidence="2">Belongs to the diacylglycerol/lipid kinase family.</text>
</comment>
<dbReference type="AlphaFoldDB" id="A0AAV4LEZ4"/>
<evidence type="ECO:0000256" key="12">
    <source>
        <dbReference type="ARBA" id="ARBA00023264"/>
    </source>
</evidence>
<keyword evidence="9" id="KW-0460">Magnesium</keyword>
<evidence type="ECO:0000256" key="7">
    <source>
        <dbReference type="ARBA" id="ARBA00022777"/>
    </source>
</evidence>
<dbReference type="InterPro" id="IPR001206">
    <property type="entry name" value="Diacylglycerol_kinase_cat_dom"/>
</dbReference>
<dbReference type="NCBIfam" id="NF009874">
    <property type="entry name" value="PRK13337.1"/>
    <property type="match status" value="1"/>
</dbReference>
<dbReference type="GO" id="GO:0005524">
    <property type="term" value="F:ATP binding"/>
    <property type="evidence" value="ECO:0007669"/>
    <property type="project" value="UniProtKB-KW"/>
</dbReference>
<evidence type="ECO:0000256" key="1">
    <source>
        <dbReference type="ARBA" id="ARBA00001946"/>
    </source>
</evidence>
<accession>A0AAV4LEZ4</accession>
<feature type="domain" description="DAGKc" evidence="13">
    <location>
        <begin position="3"/>
        <end position="136"/>
    </location>
</feature>
<keyword evidence="8" id="KW-0067">ATP-binding</keyword>
<dbReference type="GO" id="GO:0005886">
    <property type="term" value="C:plasma membrane"/>
    <property type="evidence" value="ECO:0007669"/>
    <property type="project" value="TreeGrafter"/>
</dbReference>
<evidence type="ECO:0000256" key="8">
    <source>
        <dbReference type="ARBA" id="ARBA00022840"/>
    </source>
</evidence>
<evidence type="ECO:0000256" key="9">
    <source>
        <dbReference type="ARBA" id="ARBA00022842"/>
    </source>
</evidence>
<dbReference type="GO" id="GO:0008654">
    <property type="term" value="P:phospholipid biosynthetic process"/>
    <property type="evidence" value="ECO:0007669"/>
    <property type="project" value="UniProtKB-KW"/>
</dbReference>
<dbReference type="PANTHER" id="PTHR12358:SF106">
    <property type="entry name" value="LIPID KINASE YEGS"/>
    <property type="match status" value="1"/>
</dbReference>
<dbReference type="InterPro" id="IPR050187">
    <property type="entry name" value="Lipid_Phosphate_FormReg"/>
</dbReference>
<dbReference type="InterPro" id="IPR016064">
    <property type="entry name" value="NAD/diacylglycerol_kinase_sf"/>
</dbReference>
<dbReference type="InterPro" id="IPR005218">
    <property type="entry name" value="Diacylglycerol/lipid_kinase"/>
</dbReference>
<dbReference type="EMBL" id="BOQE01000001">
    <property type="protein sequence ID" value="GIM46381.1"/>
    <property type="molecule type" value="Genomic_DNA"/>
</dbReference>
<organism evidence="14 15">
    <name type="scientific">Collibacillus ludicampi</name>
    <dbReference type="NCBI Taxonomy" id="2771369"/>
    <lineage>
        <taxon>Bacteria</taxon>
        <taxon>Bacillati</taxon>
        <taxon>Bacillota</taxon>
        <taxon>Bacilli</taxon>
        <taxon>Bacillales</taxon>
        <taxon>Alicyclobacillaceae</taxon>
        <taxon>Collibacillus</taxon>
    </lineage>
</organism>
<evidence type="ECO:0000256" key="11">
    <source>
        <dbReference type="ARBA" id="ARBA00023209"/>
    </source>
</evidence>
<dbReference type="SUPFAM" id="SSF111331">
    <property type="entry name" value="NAD kinase/diacylglycerol kinase-like"/>
    <property type="match status" value="1"/>
</dbReference>
<keyword evidence="4" id="KW-0808">Transferase</keyword>
<keyword evidence="10" id="KW-0443">Lipid metabolism</keyword>
<evidence type="ECO:0000256" key="3">
    <source>
        <dbReference type="ARBA" id="ARBA00022516"/>
    </source>
</evidence>
<name>A0AAV4LEZ4_9BACL</name>
<dbReference type="RefSeq" id="WP_282199490.1">
    <property type="nucleotide sequence ID" value="NZ_BOQE01000001.1"/>
</dbReference>
<dbReference type="Gene3D" id="2.60.200.40">
    <property type="match status" value="1"/>
</dbReference>
<dbReference type="NCBIfam" id="TIGR00147">
    <property type="entry name" value="YegS/Rv2252/BmrU family lipid kinase"/>
    <property type="match status" value="1"/>
</dbReference>
<evidence type="ECO:0000256" key="4">
    <source>
        <dbReference type="ARBA" id="ARBA00022679"/>
    </source>
</evidence>
<protein>
    <submittedName>
        <fullName evidence="14">Diacylglycerol kinase</fullName>
    </submittedName>
</protein>
<evidence type="ECO:0000256" key="10">
    <source>
        <dbReference type="ARBA" id="ARBA00023098"/>
    </source>
</evidence>
<keyword evidence="5" id="KW-0479">Metal-binding</keyword>
<evidence type="ECO:0000256" key="5">
    <source>
        <dbReference type="ARBA" id="ARBA00022723"/>
    </source>
</evidence>
<keyword evidence="12" id="KW-1208">Phospholipid metabolism</keyword>
<evidence type="ECO:0000313" key="15">
    <source>
        <dbReference type="Proteomes" id="UP001057291"/>
    </source>
</evidence>
<dbReference type="InterPro" id="IPR017438">
    <property type="entry name" value="ATP-NAD_kinase_N"/>
</dbReference>
<keyword evidence="15" id="KW-1185">Reference proteome</keyword>
<evidence type="ECO:0000259" key="13">
    <source>
        <dbReference type="PROSITE" id="PS50146"/>
    </source>
</evidence>
<proteinExistence type="inferred from homology"/>
<sequence length="297" mass="32249">MAKQRPRARLIYNPTSGKEIMRNVLADVLDILEQGGLETSCHMTKNIAGDATRAAAEAANEGFDYVIAAGGDGTVSEVVNGLASASRRPVLGIIPAGTSNDLAKSLNIPRDIKAACKQIVKFQTVPLDIGEADGRYFVNIAGCGRLTEITYEVPSKLKTMLGQLAYYVKGLEKLPMLRPIHIEVEARNFAYSGKAMLCLIANSNTVGGFEKLAPKARLDDGLLDVIIVKQVSLPHLIRLATAALRGEHIASDRVVYYQTDCLRVHSVDHVDLNFDGEYGGPLPRTFKACKHHLKVLI</sequence>
<keyword evidence="3" id="KW-0444">Lipid biosynthesis</keyword>
<comment type="caution">
    <text evidence="14">The sequence shown here is derived from an EMBL/GenBank/DDBJ whole genome shotgun (WGS) entry which is preliminary data.</text>
</comment>
<dbReference type="PANTHER" id="PTHR12358">
    <property type="entry name" value="SPHINGOSINE KINASE"/>
    <property type="match status" value="1"/>
</dbReference>
<evidence type="ECO:0000313" key="14">
    <source>
        <dbReference type="EMBL" id="GIM46381.1"/>
    </source>
</evidence>